<feature type="transmembrane region" description="Helical" evidence="2">
    <location>
        <begin position="205"/>
        <end position="229"/>
    </location>
</feature>
<reference evidence="3 4" key="1">
    <citation type="submission" date="2019-08" db="EMBL/GenBank/DDBJ databases">
        <authorList>
            <person name="Hu J."/>
        </authorList>
    </citation>
    <scope>NUCLEOTIDE SEQUENCE [LARGE SCALE GENOMIC DNA]</scope>
    <source>
        <strain evidence="3 4">NEAU-184</strain>
    </source>
</reference>
<keyword evidence="2" id="KW-0812">Transmembrane</keyword>
<feature type="compositionally biased region" description="Basic and acidic residues" evidence="1">
    <location>
        <begin position="80"/>
        <end position="97"/>
    </location>
</feature>
<feature type="region of interest" description="Disordered" evidence="1">
    <location>
        <begin position="1"/>
        <end position="113"/>
    </location>
</feature>
<dbReference type="RefSeq" id="WP_148733850.1">
    <property type="nucleotide sequence ID" value="NZ_VSSB01000001.1"/>
</dbReference>
<proteinExistence type="predicted"/>
<accession>A0A5S4V5B0</accession>
<evidence type="ECO:0000256" key="1">
    <source>
        <dbReference type="SAM" id="MobiDB-lite"/>
    </source>
</evidence>
<organism evidence="3 4">
    <name type="scientific">Agromyces mariniharenae</name>
    <dbReference type="NCBI Taxonomy" id="2604423"/>
    <lineage>
        <taxon>Bacteria</taxon>
        <taxon>Bacillati</taxon>
        <taxon>Actinomycetota</taxon>
        <taxon>Actinomycetes</taxon>
        <taxon>Micrococcales</taxon>
        <taxon>Microbacteriaceae</taxon>
        <taxon>Agromyces</taxon>
    </lineage>
</organism>
<evidence type="ECO:0000313" key="4">
    <source>
        <dbReference type="Proteomes" id="UP000325243"/>
    </source>
</evidence>
<dbReference type="Proteomes" id="UP000325243">
    <property type="component" value="Unassembled WGS sequence"/>
</dbReference>
<evidence type="ECO:0000313" key="3">
    <source>
        <dbReference type="EMBL" id="TYL54317.1"/>
    </source>
</evidence>
<evidence type="ECO:0000256" key="2">
    <source>
        <dbReference type="SAM" id="Phobius"/>
    </source>
</evidence>
<dbReference type="AlphaFoldDB" id="A0A5S4V5B0"/>
<feature type="compositionally biased region" description="Basic and acidic residues" evidence="1">
    <location>
        <begin position="17"/>
        <end position="53"/>
    </location>
</feature>
<keyword evidence="2" id="KW-1133">Transmembrane helix</keyword>
<name>A0A5S4V5B0_9MICO</name>
<gene>
    <name evidence="3" type="ORF">FYC51_12200</name>
</gene>
<protein>
    <recommendedName>
        <fullName evidence="5">DUF4190 domain-containing protein</fullName>
    </recommendedName>
</protein>
<sequence length="236" mass="24871">MIDRDGVPPSGGAPDRSPPEEPHTGGDAPTAREQDDERAARDASGEPVARDASDAPVARDASDAPVARDSSDEPVGAEPIAREADAASDRGADRDEGLVAPPTEPTLRADPAVREFEVPFDTGELQRVPTGQLLVVHRPELPDRASADDEEQDDTQRRVYSWVAAVIGVIGAAASLFVGWMLPLSIAALVFGVLGLRREEEGRTLAFVGIGTGIAGLVFSAVWIGYYAIVFGALPR</sequence>
<keyword evidence="4" id="KW-1185">Reference proteome</keyword>
<keyword evidence="2" id="KW-0472">Membrane</keyword>
<evidence type="ECO:0008006" key="5">
    <source>
        <dbReference type="Google" id="ProtNLM"/>
    </source>
</evidence>
<dbReference type="EMBL" id="VSSB01000001">
    <property type="protein sequence ID" value="TYL54317.1"/>
    <property type="molecule type" value="Genomic_DNA"/>
</dbReference>
<feature type="transmembrane region" description="Helical" evidence="2">
    <location>
        <begin position="160"/>
        <end position="193"/>
    </location>
</feature>
<comment type="caution">
    <text evidence="3">The sequence shown here is derived from an EMBL/GenBank/DDBJ whole genome shotgun (WGS) entry which is preliminary data.</text>
</comment>